<dbReference type="PANTHER" id="PTHR47424">
    <property type="entry name" value="REGULATORY PROTEIN GAL4"/>
    <property type="match status" value="1"/>
</dbReference>
<dbReference type="SUPFAM" id="SSF57701">
    <property type="entry name" value="Zn2/Cys6 DNA-binding domain"/>
    <property type="match status" value="1"/>
</dbReference>
<keyword evidence="3" id="KW-0804">Transcription</keyword>
<dbReference type="Pfam" id="PF04082">
    <property type="entry name" value="Fungal_trans"/>
    <property type="match status" value="1"/>
</dbReference>
<proteinExistence type="predicted"/>
<evidence type="ECO:0000256" key="3">
    <source>
        <dbReference type="ARBA" id="ARBA00023163"/>
    </source>
</evidence>
<feature type="region of interest" description="Disordered" evidence="5">
    <location>
        <begin position="70"/>
        <end position="140"/>
    </location>
</feature>
<dbReference type="GO" id="GO:0000981">
    <property type="term" value="F:DNA-binding transcription factor activity, RNA polymerase II-specific"/>
    <property type="evidence" value="ECO:0007669"/>
    <property type="project" value="InterPro"/>
</dbReference>
<dbReference type="PROSITE" id="PS00463">
    <property type="entry name" value="ZN2_CY6_FUNGAL_1"/>
    <property type="match status" value="1"/>
</dbReference>
<dbReference type="PhylomeDB" id="A0A060T4M4"/>
<evidence type="ECO:0000259" key="6">
    <source>
        <dbReference type="PROSITE" id="PS50048"/>
    </source>
</evidence>
<reference evidence="7" key="2">
    <citation type="submission" date="2014-06" db="EMBL/GenBank/DDBJ databases">
        <title>The complete genome of Blastobotrys (Arxula) adeninivorans LS3 - a yeast of biotechnological interest.</title>
        <authorList>
            <person name="Kunze G."/>
            <person name="Gaillardin C."/>
            <person name="Czernicka M."/>
            <person name="Durrens P."/>
            <person name="Martin T."/>
            <person name="Boer E."/>
            <person name="Gabaldon T."/>
            <person name="Cruz J."/>
            <person name="Talla E."/>
            <person name="Marck C."/>
            <person name="Goffeau A."/>
            <person name="Barbe V."/>
            <person name="Baret P."/>
            <person name="Baronian K."/>
            <person name="Beier S."/>
            <person name="Bleykasten C."/>
            <person name="Bode R."/>
            <person name="Casaregola S."/>
            <person name="Despons L."/>
            <person name="Fairhead C."/>
            <person name="Giersberg M."/>
            <person name="Gierski P."/>
            <person name="Hahnel U."/>
            <person name="Hartmann A."/>
            <person name="Jankowska D."/>
            <person name="Jubin C."/>
            <person name="Jung P."/>
            <person name="Lafontaine I."/>
            <person name="Leh-Louis V."/>
            <person name="Lemaire M."/>
            <person name="Marcet-Houben M."/>
            <person name="Mascher M."/>
            <person name="Morel G."/>
            <person name="Richard G.-F."/>
            <person name="Riechen J."/>
            <person name="Sacerdot C."/>
            <person name="Sarkar A."/>
            <person name="Savel G."/>
            <person name="Schacherer J."/>
            <person name="Sherman D."/>
            <person name="Straub M.-L."/>
            <person name="Stein N."/>
            <person name="Thierry A."/>
            <person name="Trautwein-Schult A."/>
            <person name="Westhof E."/>
            <person name="Worch S."/>
            <person name="Dujon B."/>
            <person name="Souciet J.-L."/>
            <person name="Wincker P."/>
            <person name="Scholz U."/>
            <person name="Neuveglise N."/>
        </authorList>
    </citation>
    <scope>NUCLEOTIDE SEQUENCE</scope>
    <source>
        <strain evidence="7">LS3</strain>
    </source>
</reference>
<dbReference type="InterPro" id="IPR036864">
    <property type="entry name" value="Zn2-C6_fun-type_DNA-bd_sf"/>
</dbReference>
<feature type="compositionally biased region" description="Low complexity" evidence="5">
    <location>
        <begin position="126"/>
        <end position="140"/>
    </location>
</feature>
<dbReference type="InterPro" id="IPR051127">
    <property type="entry name" value="Fungal_SecMet_Regulators"/>
</dbReference>
<gene>
    <name evidence="7" type="ORF">GNLVRS02_ARAD1C05192g</name>
</gene>
<dbReference type="InterPro" id="IPR007219">
    <property type="entry name" value="XnlR_reg_dom"/>
</dbReference>
<dbReference type="CDD" id="cd00067">
    <property type="entry name" value="GAL4"/>
    <property type="match status" value="1"/>
</dbReference>
<dbReference type="AlphaFoldDB" id="A0A060T4M4"/>
<dbReference type="PROSITE" id="PS50048">
    <property type="entry name" value="ZN2_CY6_FUNGAL_2"/>
    <property type="match status" value="1"/>
</dbReference>
<organism evidence="7">
    <name type="scientific">Blastobotrys adeninivorans</name>
    <name type="common">Yeast</name>
    <name type="synonym">Arxula adeninivorans</name>
    <dbReference type="NCBI Taxonomy" id="409370"/>
    <lineage>
        <taxon>Eukaryota</taxon>
        <taxon>Fungi</taxon>
        <taxon>Dikarya</taxon>
        <taxon>Ascomycota</taxon>
        <taxon>Saccharomycotina</taxon>
        <taxon>Dipodascomycetes</taxon>
        <taxon>Dipodascales</taxon>
        <taxon>Trichomonascaceae</taxon>
        <taxon>Blastobotrys</taxon>
    </lineage>
</organism>
<keyword evidence="2" id="KW-0805">Transcription regulation</keyword>
<evidence type="ECO:0000256" key="1">
    <source>
        <dbReference type="ARBA" id="ARBA00022723"/>
    </source>
</evidence>
<evidence type="ECO:0000256" key="4">
    <source>
        <dbReference type="ARBA" id="ARBA00023242"/>
    </source>
</evidence>
<dbReference type="SMART" id="SM00066">
    <property type="entry name" value="GAL4"/>
    <property type="match status" value="1"/>
</dbReference>
<dbReference type="GO" id="GO:0006351">
    <property type="term" value="P:DNA-templated transcription"/>
    <property type="evidence" value="ECO:0007669"/>
    <property type="project" value="InterPro"/>
</dbReference>
<dbReference type="InterPro" id="IPR001138">
    <property type="entry name" value="Zn2Cys6_DnaBD"/>
</dbReference>
<dbReference type="Gene3D" id="4.10.240.10">
    <property type="entry name" value="Zn(2)-C6 fungal-type DNA-binding domain"/>
    <property type="match status" value="1"/>
</dbReference>
<dbReference type="GO" id="GO:0003677">
    <property type="term" value="F:DNA binding"/>
    <property type="evidence" value="ECO:0007669"/>
    <property type="project" value="InterPro"/>
</dbReference>
<feature type="region of interest" description="Disordered" evidence="5">
    <location>
        <begin position="677"/>
        <end position="697"/>
    </location>
</feature>
<evidence type="ECO:0000313" key="7">
    <source>
        <dbReference type="EMBL" id="CDP34121.1"/>
    </source>
</evidence>
<accession>A0A060T4M4</accession>
<evidence type="ECO:0000256" key="2">
    <source>
        <dbReference type="ARBA" id="ARBA00023015"/>
    </source>
</evidence>
<keyword evidence="1" id="KW-0479">Metal-binding</keyword>
<keyword evidence="4" id="KW-0539">Nucleus</keyword>
<feature type="compositionally biased region" description="Low complexity" evidence="5">
    <location>
        <begin position="86"/>
        <end position="117"/>
    </location>
</feature>
<dbReference type="CDD" id="cd12148">
    <property type="entry name" value="fungal_TF_MHR"/>
    <property type="match status" value="1"/>
</dbReference>
<evidence type="ECO:0000256" key="5">
    <source>
        <dbReference type="SAM" id="MobiDB-lite"/>
    </source>
</evidence>
<reference evidence="7" key="1">
    <citation type="submission" date="2014-02" db="EMBL/GenBank/DDBJ databases">
        <authorList>
            <person name="Genoscope - CEA"/>
        </authorList>
    </citation>
    <scope>NUCLEOTIDE SEQUENCE</scope>
    <source>
        <strain evidence="7">LS3</strain>
    </source>
</reference>
<feature type="compositionally biased region" description="Basic and acidic residues" evidence="5">
    <location>
        <begin position="70"/>
        <end position="81"/>
    </location>
</feature>
<dbReference type="PANTHER" id="PTHR47424:SF6">
    <property type="entry name" value="PROLINE UTILIZATION TRANS-ACTIVATOR"/>
    <property type="match status" value="1"/>
</dbReference>
<protein>
    <submittedName>
        <fullName evidence="7">ARAD1C05192p</fullName>
    </submittedName>
</protein>
<dbReference type="Pfam" id="PF00172">
    <property type="entry name" value="Zn_clus"/>
    <property type="match status" value="1"/>
</dbReference>
<dbReference type="SMART" id="SM00906">
    <property type="entry name" value="Fungal_trans"/>
    <property type="match status" value="1"/>
</dbReference>
<feature type="domain" description="Zn(2)-C6 fungal-type" evidence="6">
    <location>
        <begin position="16"/>
        <end position="45"/>
    </location>
</feature>
<name>A0A060T4M4_BLAAD</name>
<sequence length="794" mass="88503">MTKRKYDDSQSRVNVACERCRKRHIRCDGESVCSNCTKTKAKCVYVEGEKKIVVSLKYLRSLQDEIKSLSRRVGEGGDSIERSSAPPTGSGQDSGQGSTPTSGPGSTTLSAGPGPTTFSANGGQDTNVANNSTATSSSVGASTANLSFCGMDRSEVSAGRDWSVFQGSSSLSIFGLEIRDILPYDSKKIDFSEQDAGPVDNRFEGCKVTRDGLKFYVTFSPPHLPDHWFELPSYEHTVRCVEVYKTYLDECFYFFNTAQFLKRLRNTHFGPQNQETYTRLDFLWYTQIFLIVAVGEMYLGIPPAEPCLRYPGFERFPGIQHFDMASVLYSITTDGTQINGHTIIALEVLLLYAYYHQAIRSSTGYYVLSGMSMRSALALGMHVTYCGTSDLLNQLTWGEREHRRRMWWTIYNNDRFLSAKSGFPMSIADDAVFTELPEDAPDYYKEKGGDEMGDFAPSKYIRAYTEIMQIYSSSIVELYKPGKNKDVLGIITNVMAKLVGWRKNLDGDLCVDFKVPDSDLKVSRTATNIYSEYHQCINLAVRPLLLALLRKRILDKPNHAPVNTSTLPDNVLTLLNASLDACIQTIRALNYLNSRGMYSTYGYLDREYTFYAASTLVMFNAAFSINKSTQAYIDVALTLLSGIDAVRSPSLNLRKIQLMNFMSAFDFMEQTNSSTVASKQPSANATTNGNASLINPSPSVVSNDVQQMISASSVVKTEQQPPAMDPLPSASSPHYYEVFNPSRPVPSEVPWTVPLIDNSYIDPGERALWDEISAESFWLGNISDEFKSLLEENL</sequence>
<dbReference type="EMBL" id="HG937693">
    <property type="protein sequence ID" value="CDP34121.1"/>
    <property type="molecule type" value="Genomic_DNA"/>
</dbReference>
<dbReference type="GO" id="GO:0008270">
    <property type="term" value="F:zinc ion binding"/>
    <property type="evidence" value="ECO:0007669"/>
    <property type="project" value="InterPro"/>
</dbReference>